<keyword evidence="3" id="KW-1185">Reference proteome</keyword>
<feature type="chain" id="PRO_5035227875" description="RxLR effector protein" evidence="1">
    <location>
        <begin position="25"/>
        <end position="90"/>
    </location>
</feature>
<name>A0A8J5J1F6_9STRA</name>
<organism evidence="2 3">
    <name type="scientific">Phytophthora aleatoria</name>
    <dbReference type="NCBI Taxonomy" id="2496075"/>
    <lineage>
        <taxon>Eukaryota</taxon>
        <taxon>Sar</taxon>
        <taxon>Stramenopiles</taxon>
        <taxon>Oomycota</taxon>
        <taxon>Peronosporomycetes</taxon>
        <taxon>Peronosporales</taxon>
        <taxon>Peronosporaceae</taxon>
        <taxon>Phytophthora</taxon>
    </lineage>
</organism>
<gene>
    <name evidence="2" type="ORF">JG688_00006045</name>
</gene>
<dbReference type="Proteomes" id="UP000709295">
    <property type="component" value="Unassembled WGS sequence"/>
</dbReference>
<dbReference type="AlphaFoldDB" id="A0A8J5J1F6"/>
<sequence length="90" mass="9948">MKTTLIVTVLSCVALALAPTTINAERQLRVEDATTPTPLDAFKKFAKAMKKFKKNGRARRVEEDDTDYHIDSLMGLVNGRNGFPPNPVAM</sequence>
<evidence type="ECO:0000313" key="3">
    <source>
        <dbReference type="Proteomes" id="UP000709295"/>
    </source>
</evidence>
<protein>
    <recommendedName>
        <fullName evidence="4">RxLR effector protein</fullName>
    </recommendedName>
</protein>
<evidence type="ECO:0000313" key="2">
    <source>
        <dbReference type="EMBL" id="KAG6967979.1"/>
    </source>
</evidence>
<evidence type="ECO:0008006" key="4">
    <source>
        <dbReference type="Google" id="ProtNLM"/>
    </source>
</evidence>
<comment type="caution">
    <text evidence="2">The sequence shown here is derived from an EMBL/GenBank/DDBJ whole genome shotgun (WGS) entry which is preliminary data.</text>
</comment>
<proteinExistence type="predicted"/>
<accession>A0A8J5J1F6</accession>
<reference evidence="2" key="1">
    <citation type="submission" date="2021-01" db="EMBL/GenBank/DDBJ databases">
        <title>Phytophthora aleatoria, a newly-described species from Pinus radiata is distinct from Phytophthora cactorum isolates based on comparative genomics.</title>
        <authorList>
            <person name="Mcdougal R."/>
            <person name="Panda P."/>
            <person name="Williams N."/>
            <person name="Studholme D.J."/>
        </authorList>
    </citation>
    <scope>NUCLEOTIDE SEQUENCE</scope>
    <source>
        <strain evidence="2">NZFS 4037</strain>
    </source>
</reference>
<evidence type="ECO:0000256" key="1">
    <source>
        <dbReference type="SAM" id="SignalP"/>
    </source>
</evidence>
<feature type="signal peptide" evidence="1">
    <location>
        <begin position="1"/>
        <end position="24"/>
    </location>
</feature>
<keyword evidence="1" id="KW-0732">Signal</keyword>
<dbReference type="EMBL" id="JAENGY010000254">
    <property type="protein sequence ID" value="KAG6967979.1"/>
    <property type="molecule type" value="Genomic_DNA"/>
</dbReference>